<accession>A0A1G9TCL0</accession>
<organism evidence="2 3">
    <name type="scientific">Siphonobacter aquaeclarae</name>
    <dbReference type="NCBI Taxonomy" id="563176"/>
    <lineage>
        <taxon>Bacteria</taxon>
        <taxon>Pseudomonadati</taxon>
        <taxon>Bacteroidota</taxon>
        <taxon>Cytophagia</taxon>
        <taxon>Cytophagales</taxon>
        <taxon>Cytophagaceae</taxon>
        <taxon>Siphonobacter</taxon>
    </lineage>
</organism>
<sequence>MRGLLLLSALIFSVNSFAQQVPETREQQLMKVDQNQGRALTSRHPVKYLAVDYPGGRKRFFTGDELVMKVKGSRKKIRDNVYAVTDSSVVFAEFSEITNRQEYVEYPLKDIRKIYFLKGGGLAMQAGYLLPFAGVGYFVLDYFGPLWNQEMKGAPLEITPSTILVSGGLMALGGIAYKSTHKALRIGNRNRLKVLQTF</sequence>
<gene>
    <name evidence="2" type="ORF">SAMN04488090_3506</name>
</gene>
<evidence type="ECO:0000256" key="1">
    <source>
        <dbReference type="SAM" id="SignalP"/>
    </source>
</evidence>
<evidence type="ECO:0000313" key="3">
    <source>
        <dbReference type="Proteomes" id="UP000198901"/>
    </source>
</evidence>
<reference evidence="2 3" key="1">
    <citation type="submission" date="2016-10" db="EMBL/GenBank/DDBJ databases">
        <authorList>
            <person name="de Groot N.N."/>
        </authorList>
    </citation>
    <scope>NUCLEOTIDE SEQUENCE [LARGE SCALE GENOMIC DNA]</scope>
    <source>
        <strain evidence="2 3">DSM 21668</strain>
    </source>
</reference>
<dbReference type="EMBL" id="FNGS01000006">
    <property type="protein sequence ID" value="SDM45368.1"/>
    <property type="molecule type" value="Genomic_DNA"/>
</dbReference>
<proteinExistence type="predicted"/>
<dbReference type="OrthoDB" id="963860at2"/>
<name>A0A1G9TCL0_9BACT</name>
<protein>
    <submittedName>
        <fullName evidence="2">Uncharacterized protein</fullName>
    </submittedName>
</protein>
<dbReference type="AlphaFoldDB" id="A0A1G9TCL0"/>
<feature type="chain" id="PRO_5011667261" evidence="1">
    <location>
        <begin position="19"/>
        <end position="198"/>
    </location>
</feature>
<dbReference type="Proteomes" id="UP000198901">
    <property type="component" value="Unassembled WGS sequence"/>
</dbReference>
<keyword evidence="1" id="KW-0732">Signal</keyword>
<keyword evidence="3" id="KW-1185">Reference proteome</keyword>
<evidence type="ECO:0000313" key="2">
    <source>
        <dbReference type="EMBL" id="SDM45368.1"/>
    </source>
</evidence>
<dbReference type="RefSeq" id="WP_093205127.1">
    <property type="nucleotide sequence ID" value="NZ_FNGS01000006.1"/>
</dbReference>
<dbReference type="STRING" id="563176.SAMN04488090_3506"/>
<feature type="signal peptide" evidence="1">
    <location>
        <begin position="1"/>
        <end position="18"/>
    </location>
</feature>